<dbReference type="SUPFAM" id="SSF48452">
    <property type="entry name" value="TPR-like"/>
    <property type="match status" value="2"/>
</dbReference>
<dbReference type="PANTHER" id="PTHR45588:SF1">
    <property type="entry name" value="WW DOMAIN-CONTAINING PROTEIN"/>
    <property type="match status" value="1"/>
</dbReference>
<sequence>MALKWILAGSAGIAALTGVTLNVEWQPQDDGVSFIPPIAFSSALCGGKDGLAARRQFFVSAAAAYAAALPEVTSDGSISDETLSRLGFEITTSSPEAQLWFDRGMALVYGFNHEAAATAFRKAQTADPDCAMCFWAEGLAYGPNINLPMDEIAGAKAIAATQKAAELSGNASERERALIDALMKRYSDDPEADRGALDLAFAEAMDEVALLYPEDNVIAVIAAEANMDTQAWDYWEVDGLTPKGRSARTLSLLEGILARKPDYAPAIHLYIHLTEASNNPYRAVPYADELAALAPELGHLVHMPAHTYYRVGDWKKSISHNIAAVAADEAFLANNEASVIYEYGYYTHNLHFLLTSAQTGGDSETALALAKKLDEKLPLEMATSAPWIQPVKAAPYYTMAQFGAPGDVLAMEDPGDDIPFLKAAWHYARGEALASMARTDDARAEAAAIASIAANTDFSELIGGGVPADGVLEVSRLTILARAAAAEGDYETAVEAMERAVILQDGFPYMEPPFWYYPSKQTLAAMVLLTGDHDRARQLFHETLVQSPNNAWALFGLAEAYRREGERSGAKLADKLFKDAWLGERGTRPKLMHL</sequence>
<proteinExistence type="predicted"/>
<keyword evidence="3" id="KW-1185">Reference proteome</keyword>
<dbReference type="Proteomes" id="UP000264589">
    <property type="component" value="Unassembled WGS sequence"/>
</dbReference>
<protein>
    <recommendedName>
        <fullName evidence="4">Tetratricopeptide repeat protein</fullName>
    </recommendedName>
</protein>
<comment type="caution">
    <text evidence="2">The sequence shown here is derived from an EMBL/GenBank/DDBJ whole genome shotgun (WGS) entry which is preliminary data.</text>
</comment>
<dbReference type="Pfam" id="PF14559">
    <property type="entry name" value="TPR_19"/>
    <property type="match status" value="1"/>
</dbReference>
<feature type="repeat" description="TPR" evidence="1">
    <location>
        <begin position="97"/>
        <end position="130"/>
    </location>
</feature>
<evidence type="ECO:0000256" key="1">
    <source>
        <dbReference type="PROSITE-ProRule" id="PRU00339"/>
    </source>
</evidence>
<accession>A0A371RFB6</accession>
<dbReference type="InterPro" id="IPR019734">
    <property type="entry name" value="TPR_rpt"/>
</dbReference>
<dbReference type="SMART" id="SM00028">
    <property type="entry name" value="TPR"/>
    <property type="match status" value="3"/>
</dbReference>
<dbReference type="InterPro" id="IPR011990">
    <property type="entry name" value="TPR-like_helical_dom_sf"/>
</dbReference>
<dbReference type="EMBL" id="QUQO01000001">
    <property type="protein sequence ID" value="RFB04136.1"/>
    <property type="molecule type" value="Genomic_DNA"/>
</dbReference>
<evidence type="ECO:0000313" key="3">
    <source>
        <dbReference type="Proteomes" id="UP000264589"/>
    </source>
</evidence>
<dbReference type="PROSITE" id="PS50005">
    <property type="entry name" value="TPR"/>
    <property type="match status" value="1"/>
</dbReference>
<dbReference type="InParanoid" id="A0A371RFB6"/>
<dbReference type="RefSeq" id="WP_116390764.1">
    <property type="nucleotide sequence ID" value="NZ_QUQO01000001.1"/>
</dbReference>
<gene>
    <name evidence="2" type="ORF">DX908_01875</name>
</gene>
<dbReference type="PANTHER" id="PTHR45588">
    <property type="entry name" value="TPR DOMAIN-CONTAINING PROTEIN"/>
    <property type="match status" value="1"/>
</dbReference>
<evidence type="ECO:0008006" key="4">
    <source>
        <dbReference type="Google" id="ProtNLM"/>
    </source>
</evidence>
<name>A0A371RFB6_9PROT</name>
<dbReference type="OrthoDB" id="9778494at2"/>
<evidence type="ECO:0000313" key="2">
    <source>
        <dbReference type="EMBL" id="RFB04136.1"/>
    </source>
</evidence>
<organism evidence="2 3">
    <name type="scientific">Parvularcula marina</name>
    <dbReference type="NCBI Taxonomy" id="2292771"/>
    <lineage>
        <taxon>Bacteria</taxon>
        <taxon>Pseudomonadati</taxon>
        <taxon>Pseudomonadota</taxon>
        <taxon>Alphaproteobacteria</taxon>
        <taxon>Parvularculales</taxon>
        <taxon>Parvularculaceae</taxon>
        <taxon>Parvularcula</taxon>
    </lineage>
</organism>
<reference evidence="2 3" key="1">
    <citation type="submission" date="2018-08" db="EMBL/GenBank/DDBJ databases">
        <title>Parvularcula sp. SM1705, isolated from surface water of the South Sea China.</title>
        <authorList>
            <person name="Sun L."/>
        </authorList>
    </citation>
    <scope>NUCLEOTIDE SEQUENCE [LARGE SCALE GENOMIC DNA]</scope>
    <source>
        <strain evidence="2 3">SM1705</strain>
    </source>
</reference>
<dbReference type="AlphaFoldDB" id="A0A371RFB6"/>
<dbReference type="Gene3D" id="1.25.40.10">
    <property type="entry name" value="Tetratricopeptide repeat domain"/>
    <property type="match status" value="2"/>
</dbReference>
<keyword evidence="1" id="KW-0802">TPR repeat</keyword>